<dbReference type="Proteomes" id="UP001203512">
    <property type="component" value="Unassembled WGS sequence"/>
</dbReference>
<dbReference type="EMBL" id="JALKHS010000018">
    <property type="protein sequence ID" value="MCK0533174.1"/>
    <property type="molecule type" value="Genomic_DNA"/>
</dbReference>
<dbReference type="Pfam" id="PF10082">
    <property type="entry name" value="BBP2_2"/>
    <property type="match status" value="1"/>
</dbReference>
<accession>A0ABT0E1P9</accession>
<evidence type="ECO:0000313" key="3">
    <source>
        <dbReference type="Proteomes" id="UP001203512"/>
    </source>
</evidence>
<organism evidence="2 3">
    <name type="scientific">Sphingobium agri</name>
    <dbReference type="NCBI Taxonomy" id="2933566"/>
    <lineage>
        <taxon>Bacteria</taxon>
        <taxon>Pseudomonadati</taxon>
        <taxon>Pseudomonadota</taxon>
        <taxon>Alphaproteobacteria</taxon>
        <taxon>Sphingomonadales</taxon>
        <taxon>Sphingomonadaceae</taxon>
        <taxon>Sphingobium</taxon>
    </lineage>
</organism>
<keyword evidence="3" id="KW-1185">Reference proteome</keyword>
<evidence type="ECO:0000256" key="1">
    <source>
        <dbReference type="SAM" id="SignalP"/>
    </source>
</evidence>
<reference evidence="2 3" key="1">
    <citation type="submission" date="2022-04" db="EMBL/GenBank/DDBJ databases">
        <authorList>
            <person name="Huq M.A."/>
        </authorList>
    </citation>
    <scope>NUCLEOTIDE SEQUENCE [LARGE SCALE GENOMIC DNA]</scope>
    <source>
        <strain evidence="2 3">MAH-33</strain>
    </source>
</reference>
<gene>
    <name evidence="2" type="ORF">MU848_16410</name>
</gene>
<proteinExistence type="predicted"/>
<feature type="chain" id="PRO_5046505752" evidence="1">
    <location>
        <begin position="25"/>
        <end position="408"/>
    </location>
</feature>
<dbReference type="InterPro" id="IPR018759">
    <property type="entry name" value="BBP2_2"/>
</dbReference>
<name>A0ABT0E1P9_9SPHN</name>
<dbReference type="SUPFAM" id="SSF56935">
    <property type="entry name" value="Porins"/>
    <property type="match status" value="1"/>
</dbReference>
<feature type="signal peptide" evidence="1">
    <location>
        <begin position="1"/>
        <end position="24"/>
    </location>
</feature>
<keyword evidence="1" id="KW-0732">Signal</keyword>
<sequence length="408" mass="44900">MTAARLLPFCSCIILAGTALPAAAQQLDRATPLLETPEEYEAKAVQLGRISAYLGADVRLEYDSNIYALPSDKIDDERLTISPWLNLRLSDDKFQLSAQARGVVRRYFKNESENSEGINASLGGVYNLSGSDAISANVGWTRLVEDRGEPEARLGTGTPPRKYDIWQGDLGYTHRGARFTVGVKGSALKNNALASVDAERDYDQYSGSARIGYRLSGMMDVFGEAFYTARNFRLAVDASGVDRDSKTYGARGGISLEPGGLIRGEAAVGVFRFNPDDPRFDSRTGLSVSAGLIYTPAPRWAVTLDGFRGDVATVRNGAQSRTDTRVRLGVQNEIYHNIRWQASVVYRRSNFIGTSQKERTIAGVAEIEYLLNRNISFALTGRIANRDSSRAFDDFDRTILGAEIRLQY</sequence>
<comment type="caution">
    <text evidence="2">The sequence shown here is derived from an EMBL/GenBank/DDBJ whole genome shotgun (WGS) entry which is preliminary data.</text>
</comment>
<protein>
    <submittedName>
        <fullName evidence="2">Outer membrane beta-barrel protein</fullName>
    </submittedName>
</protein>
<evidence type="ECO:0000313" key="2">
    <source>
        <dbReference type="EMBL" id="MCK0533174.1"/>
    </source>
</evidence>